<evidence type="ECO:0000256" key="5">
    <source>
        <dbReference type="SAM" id="MobiDB-lite"/>
    </source>
</evidence>
<feature type="region of interest" description="Disordered" evidence="5">
    <location>
        <begin position="419"/>
        <end position="518"/>
    </location>
</feature>
<dbReference type="InterPro" id="IPR014150">
    <property type="entry name" value="Conjugal_tfr_TrbL"/>
</dbReference>
<comment type="subcellular location">
    <subcellularLocation>
        <location evidence="1">Membrane</location>
        <topology evidence="1">Multi-pass membrane protein</topology>
    </subcellularLocation>
</comment>
<dbReference type="Pfam" id="PF04610">
    <property type="entry name" value="TrbL"/>
    <property type="match status" value="1"/>
</dbReference>
<feature type="compositionally biased region" description="Polar residues" evidence="5">
    <location>
        <begin position="422"/>
        <end position="433"/>
    </location>
</feature>
<dbReference type="NCBIfam" id="TIGR02783">
    <property type="entry name" value="TrbL_P"/>
    <property type="match status" value="1"/>
</dbReference>
<accession>A0A3D8VCY9</accession>
<keyword evidence="4 6" id="KW-0472">Membrane</keyword>
<dbReference type="AlphaFoldDB" id="A0A3D8VCY9"/>
<reference evidence="7 8" key="1">
    <citation type="submission" date="2018-08" db="EMBL/GenBank/DDBJ databases">
        <title>Lysobacter soli KCTC 22011, whole genome shotgun sequence.</title>
        <authorList>
            <person name="Zhang X."/>
            <person name="Feng G."/>
            <person name="Zhu H."/>
        </authorList>
    </citation>
    <scope>NUCLEOTIDE SEQUENCE [LARGE SCALE GENOMIC DNA]</scope>
    <source>
        <strain evidence="7 8">KCTC 22011</strain>
    </source>
</reference>
<keyword evidence="3 6" id="KW-1133">Transmembrane helix</keyword>
<comment type="caution">
    <text evidence="7">The sequence shown here is derived from an EMBL/GenBank/DDBJ whole genome shotgun (WGS) entry which is preliminary data.</text>
</comment>
<protein>
    <submittedName>
        <fullName evidence="7">P-type conjugative transfer protein TrbL</fullName>
    </submittedName>
</protein>
<evidence type="ECO:0000256" key="3">
    <source>
        <dbReference type="ARBA" id="ARBA00022989"/>
    </source>
</evidence>
<evidence type="ECO:0000256" key="2">
    <source>
        <dbReference type="ARBA" id="ARBA00022692"/>
    </source>
</evidence>
<feature type="transmembrane region" description="Helical" evidence="6">
    <location>
        <begin position="184"/>
        <end position="209"/>
    </location>
</feature>
<dbReference type="EMBL" id="QTJR01000007">
    <property type="protein sequence ID" value="RDY66718.1"/>
    <property type="molecule type" value="Genomic_DNA"/>
</dbReference>
<evidence type="ECO:0000256" key="1">
    <source>
        <dbReference type="ARBA" id="ARBA00004141"/>
    </source>
</evidence>
<feature type="transmembrane region" description="Helical" evidence="6">
    <location>
        <begin position="79"/>
        <end position="97"/>
    </location>
</feature>
<feature type="region of interest" description="Disordered" evidence="5">
    <location>
        <begin position="395"/>
        <end position="414"/>
    </location>
</feature>
<evidence type="ECO:0000256" key="6">
    <source>
        <dbReference type="SAM" id="Phobius"/>
    </source>
</evidence>
<gene>
    <name evidence="7" type="primary">trbL</name>
    <name evidence="7" type="ORF">DX912_11375</name>
</gene>
<dbReference type="GO" id="GO:0030255">
    <property type="term" value="P:protein secretion by the type IV secretion system"/>
    <property type="evidence" value="ECO:0007669"/>
    <property type="project" value="InterPro"/>
</dbReference>
<feature type="transmembrane region" description="Helical" evidence="6">
    <location>
        <begin position="241"/>
        <end position="265"/>
    </location>
</feature>
<dbReference type="GO" id="GO:0016020">
    <property type="term" value="C:membrane"/>
    <property type="evidence" value="ECO:0007669"/>
    <property type="project" value="UniProtKB-SubCell"/>
</dbReference>
<evidence type="ECO:0000313" key="8">
    <source>
        <dbReference type="Proteomes" id="UP000256829"/>
    </source>
</evidence>
<feature type="transmembrane region" description="Helical" evidence="6">
    <location>
        <begin position="215"/>
        <end position="234"/>
    </location>
</feature>
<dbReference type="InterPro" id="IPR007688">
    <property type="entry name" value="Conjugal_tfr_TrbL/VirB6"/>
</dbReference>
<evidence type="ECO:0000256" key="4">
    <source>
        <dbReference type="ARBA" id="ARBA00023136"/>
    </source>
</evidence>
<name>A0A3D8VCY9_9GAMM</name>
<dbReference type="Proteomes" id="UP000256829">
    <property type="component" value="Unassembled WGS sequence"/>
</dbReference>
<organism evidence="7 8">
    <name type="scientific">Lysobacter soli</name>
    <dbReference type="NCBI Taxonomy" id="453783"/>
    <lineage>
        <taxon>Bacteria</taxon>
        <taxon>Pseudomonadati</taxon>
        <taxon>Pseudomonadota</taxon>
        <taxon>Gammaproteobacteria</taxon>
        <taxon>Lysobacterales</taxon>
        <taxon>Lysobacteraceae</taxon>
        <taxon>Lysobacter</taxon>
    </lineage>
</organism>
<proteinExistence type="predicted"/>
<keyword evidence="8" id="KW-1185">Reference proteome</keyword>
<evidence type="ECO:0000313" key="7">
    <source>
        <dbReference type="EMBL" id="RDY66718.1"/>
    </source>
</evidence>
<keyword evidence="2 6" id="KW-0812">Transmembrane</keyword>
<sequence>MPKATRMRPMKPVKPMPPTRAVQGRARVAILAGGLAVVVLFLSAAATAQQIAPSMGMFDDIAAFYMQQAKAMQAVLEPYASRLFGLLAVLSIIMFFTKQMLNGDGNITTLITRFAMEILKLGFFMMVVTHGPQLLLQFIGYFIQSGAAVTGLGELSASGIVVLGFDACFRTFDAIGAMGWGDTAAFGLPLALAGMGILACFAIVGILYLVRVIELYMVMYGGVLLLGFGGISFTRDIPKNYLSYMIGAGTQLFMLNVVIGFGMQLVTSWPASLTQGTPDAVLRQVLQLLVGSAVFAALAWSIPKVAGSLVNGAVSLGPNDAIAPALAAGGAVAMGAAVATGGGSAIAAATQGAIQATTSGVSLAKESGASGIGAAVRGLGHAVGATASEAGQAAKAGLGLAPPSPNATDSRGRNVESMGTRAANSLQGQAQQVRETKAGAPVTANGGETAPLNIGSAPDGAVRPLTAQQSAALNDDGSPEFRQPDPNNPNWGSRIAPPRLPPEAPPASAVSIRLDTDD</sequence>